<proteinExistence type="predicted"/>
<sequence>MKVGAFSAEFLRLKEKEKRLTRRLRNGNIIGVYEMCGIGKTTLVKEVARLARQDKLFDHDEKKILIVLDNVWKHVYLDTVGIPFRDDHKDVNYC</sequence>
<accession>A0AAP0ML28</accession>
<comment type="caution">
    <text evidence="1">The sequence shown here is derived from an EMBL/GenBank/DDBJ whole genome shotgun (WGS) entry which is preliminary data.</text>
</comment>
<keyword evidence="2" id="KW-1185">Reference proteome</keyword>
<evidence type="ECO:0008006" key="3">
    <source>
        <dbReference type="Google" id="ProtNLM"/>
    </source>
</evidence>
<dbReference type="SUPFAM" id="SSF52540">
    <property type="entry name" value="P-loop containing nucleoside triphosphate hydrolases"/>
    <property type="match status" value="1"/>
</dbReference>
<dbReference type="Gene3D" id="3.40.50.300">
    <property type="entry name" value="P-loop containing nucleotide triphosphate hydrolases"/>
    <property type="match status" value="1"/>
</dbReference>
<name>A0AAP0ML28_9ROSI</name>
<dbReference type="Proteomes" id="UP001428341">
    <property type="component" value="Unassembled WGS sequence"/>
</dbReference>
<dbReference type="AlphaFoldDB" id="A0AAP0ML28"/>
<evidence type="ECO:0000313" key="2">
    <source>
        <dbReference type="Proteomes" id="UP001428341"/>
    </source>
</evidence>
<protein>
    <recommendedName>
        <fullName evidence="3">NB-ARC domain-containing protein</fullName>
    </recommendedName>
</protein>
<evidence type="ECO:0000313" key="1">
    <source>
        <dbReference type="EMBL" id="KAK9215456.1"/>
    </source>
</evidence>
<gene>
    <name evidence="1" type="ORF">WN944_007461</name>
</gene>
<dbReference type="EMBL" id="JBCGBO010000003">
    <property type="protein sequence ID" value="KAK9215456.1"/>
    <property type="molecule type" value="Genomic_DNA"/>
</dbReference>
<reference evidence="1 2" key="1">
    <citation type="submission" date="2024-05" db="EMBL/GenBank/DDBJ databases">
        <title>Haplotype-resolved chromosome-level genome assembly of Huyou (Citrus changshanensis).</title>
        <authorList>
            <person name="Miao C."/>
            <person name="Chen W."/>
            <person name="Wu Y."/>
            <person name="Wang L."/>
            <person name="Zhao S."/>
            <person name="Grierson D."/>
            <person name="Xu C."/>
            <person name="Chen K."/>
        </authorList>
    </citation>
    <scope>NUCLEOTIDE SEQUENCE [LARGE SCALE GENOMIC DNA]</scope>
    <source>
        <strain evidence="1">01-14</strain>
        <tissue evidence="1">Leaf</tissue>
    </source>
</reference>
<dbReference type="InterPro" id="IPR027417">
    <property type="entry name" value="P-loop_NTPase"/>
</dbReference>
<organism evidence="1 2">
    <name type="scientific">Citrus x changshan-huyou</name>
    <dbReference type="NCBI Taxonomy" id="2935761"/>
    <lineage>
        <taxon>Eukaryota</taxon>
        <taxon>Viridiplantae</taxon>
        <taxon>Streptophyta</taxon>
        <taxon>Embryophyta</taxon>
        <taxon>Tracheophyta</taxon>
        <taxon>Spermatophyta</taxon>
        <taxon>Magnoliopsida</taxon>
        <taxon>eudicotyledons</taxon>
        <taxon>Gunneridae</taxon>
        <taxon>Pentapetalae</taxon>
        <taxon>rosids</taxon>
        <taxon>malvids</taxon>
        <taxon>Sapindales</taxon>
        <taxon>Rutaceae</taxon>
        <taxon>Aurantioideae</taxon>
        <taxon>Citrus</taxon>
    </lineage>
</organism>